<gene>
    <name evidence="2" type="ORF">GLOTRDRAFT_141610</name>
</gene>
<accession>S7PRZ0</accession>
<name>S7PRZ0_GLOTA</name>
<feature type="compositionally biased region" description="Low complexity" evidence="1">
    <location>
        <begin position="73"/>
        <end position="83"/>
    </location>
</feature>
<feature type="compositionally biased region" description="Low complexity" evidence="1">
    <location>
        <begin position="20"/>
        <end position="33"/>
    </location>
</feature>
<feature type="region of interest" description="Disordered" evidence="1">
    <location>
        <begin position="1"/>
        <end position="97"/>
    </location>
</feature>
<dbReference type="RefSeq" id="XP_007871390.1">
    <property type="nucleotide sequence ID" value="XM_007873199.1"/>
</dbReference>
<feature type="compositionally biased region" description="Acidic residues" evidence="1">
    <location>
        <begin position="379"/>
        <end position="400"/>
    </location>
</feature>
<dbReference type="EMBL" id="KB469342">
    <property type="protein sequence ID" value="EPQ50153.1"/>
    <property type="molecule type" value="Genomic_DNA"/>
</dbReference>
<evidence type="ECO:0000313" key="2">
    <source>
        <dbReference type="EMBL" id="EPQ50153.1"/>
    </source>
</evidence>
<feature type="compositionally biased region" description="Basic and acidic residues" evidence="1">
    <location>
        <begin position="309"/>
        <end position="338"/>
    </location>
</feature>
<dbReference type="AlphaFoldDB" id="S7PRZ0"/>
<organism evidence="2 3">
    <name type="scientific">Gloeophyllum trabeum (strain ATCC 11539 / FP-39264 / Madison 617)</name>
    <name type="common">Brown rot fungus</name>
    <dbReference type="NCBI Taxonomy" id="670483"/>
    <lineage>
        <taxon>Eukaryota</taxon>
        <taxon>Fungi</taxon>
        <taxon>Dikarya</taxon>
        <taxon>Basidiomycota</taxon>
        <taxon>Agaricomycotina</taxon>
        <taxon>Agaricomycetes</taxon>
        <taxon>Gloeophyllales</taxon>
        <taxon>Gloeophyllaceae</taxon>
        <taxon>Gloeophyllum</taxon>
    </lineage>
</organism>
<evidence type="ECO:0008006" key="4">
    <source>
        <dbReference type="Google" id="ProtNLM"/>
    </source>
</evidence>
<reference evidence="2 3" key="1">
    <citation type="journal article" date="2012" name="Science">
        <title>The Paleozoic origin of enzymatic lignin decomposition reconstructed from 31 fungal genomes.</title>
        <authorList>
            <person name="Floudas D."/>
            <person name="Binder M."/>
            <person name="Riley R."/>
            <person name="Barry K."/>
            <person name="Blanchette R.A."/>
            <person name="Henrissat B."/>
            <person name="Martinez A.T."/>
            <person name="Otillar R."/>
            <person name="Spatafora J.W."/>
            <person name="Yadav J.S."/>
            <person name="Aerts A."/>
            <person name="Benoit I."/>
            <person name="Boyd A."/>
            <person name="Carlson A."/>
            <person name="Copeland A."/>
            <person name="Coutinho P.M."/>
            <person name="de Vries R.P."/>
            <person name="Ferreira P."/>
            <person name="Findley K."/>
            <person name="Foster B."/>
            <person name="Gaskell J."/>
            <person name="Glotzer D."/>
            <person name="Gorecki P."/>
            <person name="Heitman J."/>
            <person name="Hesse C."/>
            <person name="Hori C."/>
            <person name="Igarashi K."/>
            <person name="Jurgens J.A."/>
            <person name="Kallen N."/>
            <person name="Kersten P."/>
            <person name="Kohler A."/>
            <person name="Kuees U."/>
            <person name="Kumar T.K.A."/>
            <person name="Kuo A."/>
            <person name="LaButti K."/>
            <person name="Larrondo L.F."/>
            <person name="Lindquist E."/>
            <person name="Ling A."/>
            <person name="Lombard V."/>
            <person name="Lucas S."/>
            <person name="Lundell T."/>
            <person name="Martin R."/>
            <person name="McLaughlin D.J."/>
            <person name="Morgenstern I."/>
            <person name="Morin E."/>
            <person name="Murat C."/>
            <person name="Nagy L.G."/>
            <person name="Nolan M."/>
            <person name="Ohm R.A."/>
            <person name="Patyshakuliyeva A."/>
            <person name="Rokas A."/>
            <person name="Ruiz-Duenas F.J."/>
            <person name="Sabat G."/>
            <person name="Salamov A."/>
            <person name="Samejima M."/>
            <person name="Schmutz J."/>
            <person name="Slot J.C."/>
            <person name="St John F."/>
            <person name="Stenlid J."/>
            <person name="Sun H."/>
            <person name="Sun S."/>
            <person name="Syed K."/>
            <person name="Tsang A."/>
            <person name="Wiebenga A."/>
            <person name="Young D."/>
            <person name="Pisabarro A."/>
            <person name="Eastwood D.C."/>
            <person name="Martin F."/>
            <person name="Cullen D."/>
            <person name="Grigoriev I.V."/>
            <person name="Hibbett D.S."/>
        </authorList>
    </citation>
    <scope>NUCLEOTIDE SEQUENCE [LARGE SCALE GENOMIC DNA]</scope>
    <source>
        <strain evidence="2 3">ATCC 11539</strain>
    </source>
</reference>
<sequence length="400" mass="44101">MSDSRSPVTSAHTSPAQSGASHPASESAASSLSPAPPTPDAPKHRRRRRTMPVVIRRPRDSTPEEEGSPTVDPAAPAPSAHTPAPTPPPQITPAAPAGKLNVEPSIARKKAHAVAQARAIKHKANIYEHYKNIKPTPLDQPYPTFQPKAYASNVRKDRLAQELVDYVGSILCYASNESLEDGVCPTCMKLVTPPDTKPDDIILRRPQPTSQVKSAKPGVQWAVLHWICLTADARKRFYPEDELPEDKRRALDMDAIQGLDISELTPSDAKKILNDIKACHHGRGKLCDAIMQKETDELLRAKKLSKEASRAEYRMGRSKAQKERKKENKVKREVERAAKKAARWQRAQLRKAEKAKAAGEGMDVDQEDKGEGSSKVQPADEDSITEPESEDEDDLVTTQR</sequence>
<dbReference type="HOGENOM" id="CLU_631690_0_0_1"/>
<proteinExistence type="predicted"/>
<dbReference type="GeneID" id="19304824"/>
<keyword evidence="3" id="KW-1185">Reference proteome</keyword>
<feature type="region of interest" description="Disordered" evidence="1">
    <location>
        <begin position="309"/>
        <end position="400"/>
    </location>
</feature>
<protein>
    <recommendedName>
        <fullName evidence="4">Zf-PARP-domain-containing protein</fullName>
    </recommendedName>
</protein>
<evidence type="ECO:0000313" key="3">
    <source>
        <dbReference type="Proteomes" id="UP000030669"/>
    </source>
</evidence>
<feature type="compositionally biased region" description="Polar residues" evidence="1">
    <location>
        <begin position="1"/>
        <end position="19"/>
    </location>
</feature>
<dbReference type="Proteomes" id="UP000030669">
    <property type="component" value="Unassembled WGS sequence"/>
</dbReference>
<dbReference type="eggNOG" id="ENOG502TAGA">
    <property type="taxonomic scope" value="Eukaryota"/>
</dbReference>
<dbReference type="KEGG" id="gtr:GLOTRDRAFT_141610"/>
<evidence type="ECO:0000256" key="1">
    <source>
        <dbReference type="SAM" id="MobiDB-lite"/>
    </source>
</evidence>